<protein>
    <submittedName>
        <fullName evidence="2">Retrovirus-related pol polyprotein from transposon TNT 1-94</fullName>
    </submittedName>
</protein>
<reference evidence="2" key="2">
    <citation type="submission" date="2022-01" db="EMBL/GenBank/DDBJ databases">
        <authorList>
            <person name="Yamashiro T."/>
            <person name="Shiraishi A."/>
            <person name="Satake H."/>
            <person name="Nakayama K."/>
        </authorList>
    </citation>
    <scope>NUCLEOTIDE SEQUENCE</scope>
</reference>
<dbReference type="Proteomes" id="UP001151760">
    <property type="component" value="Unassembled WGS sequence"/>
</dbReference>
<evidence type="ECO:0000256" key="1">
    <source>
        <dbReference type="SAM" id="MobiDB-lite"/>
    </source>
</evidence>
<organism evidence="2 3">
    <name type="scientific">Tanacetum coccineum</name>
    <dbReference type="NCBI Taxonomy" id="301880"/>
    <lineage>
        <taxon>Eukaryota</taxon>
        <taxon>Viridiplantae</taxon>
        <taxon>Streptophyta</taxon>
        <taxon>Embryophyta</taxon>
        <taxon>Tracheophyta</taxon>
        <taxon>Spermatophyta</taxon>
        <taxon>Magnoliopsida</taxon>
        <taxon>eudicotyledons</taxon>
        <taxon>Gunneridae</taxon>
        <taxon>Pentapetalae</taxon>
        <taxon>asterids</taxon>
        <taxon>campanulids</taxon>
        <taxon>Asterales</taxon>
        <taxon>Asteraceae</taxon>
        <taxon>Asteroideae</taxon>
        <taxon>Anthemideae</taxon>
        <taxon>Anthemidinae</taxon>
        <taxon>Tanacetum</taxon>
    </lineage>
</organism>
<sequence>MADSARIEAMQEETHPVRQTKKSRNYSTNQYWQDDSKAKERLVMKNKKEEDQTCSALEAVRYFVAHAASQVFSNLSDGSEMAFLMVPLKRSKLQEPGIDEISNFLIPNALLNAKYALEILKKHNMDNCHSIGTPLATKPKLDVDLSGEPVDQSDYRSKIGSLMYLTSSRPDLVQQYAIGAVNKARQLKLPQVEVKES</sequence>
<dbReference type="EMBL" id="BQNB010011664">
    <property type="protein sequence ID" value="GJS93546.1"/>
    <property type="molecule type" value="Genomic_DNA"/>
</dbReference>
<gene>
    <name evidence="2" type="ORF">Tco_0800514</name>
</gene>
<accession>A0ABQ4ZWA4</accession>
<keyword evidence="3" id="KW-1185">Reference proteome</keyword>
<name>A0ABQ4ZWA4_9ASTR</name>
<reference evidence="2" key="1">
    <citation type="journal article" date="2022" name="Int. J. Mol. Sci.">
        <title>Draft Genome of Tanacetum Coccineum: Genomic Comparison of Closely Related Tanacetum-Family Plants.</title>
        <authorList>
            <person name="Yamashiro T."/>
            <person name="Shiraishi A."/>
            <person name="Nakayama K."/>
            <person name="Satake H."/>
        </authorList>
    </citation>
    <scope>NUCLEOTIDE SEQUENCE</scope>
</reference>
<proteinExistence type="predicted"/>
<feature type="region of interest" description="Disordered" evidence="1">
    <location>
        <begin position="1"/>
        <end position="28"/>
    </location>
</feature>
<evidence type="ECO:0000313" key="2">
    <source>
        <dbReference type="EMBL" id="GJS93546.1"/>
    </source>
</evidence>
<comment type="caution">
    <text evidence="2">The sequence shown here is derived from an EMBL/GenBank/DDBJ whole genome shotgun (WGS) entry which is preliminary data.</text>
</comment>
<evidence type="ECO:0000313" key="3">
    <source>
        <dbReference type="Proteomes" id="UP001151760"/>
    </source>
</evidence>